<protein>
    <submittedName>
        <fullName evidence="1">Uncharacterized protein</fullName>
    </submittedName>
</protein>
<keyword evidence="2" id="KW-1185">Reference proteome</keyword>
<name>A0A9P0JFI8_APHGO</name>
<accession>A0A9P0JFI8</accession>
<organism evidence="1 2">
    <name type="scientific">Aphis gossypii</name>
    <name type="common">Cotton aphid</name>
    <dbReference type="NCBI Taxonomy" id="80765"/>
    <lineage>
        <taxon>Eukaryota</taxon>
        <taxon>Metazoa</taxon>
        <taxon>Ecdysozoa</taxon>
        <taxon>Arthropoda</taxon>
        <taxon>Hexapoda</taxon>
        <taxon>Insecta</taxon>
        <taxon>Pterygota</taxon>
        <taxon>Neoptera</taxon>
        <taxon>Paraneoptera</taxon>
        <taxon>Hemiptera</taxon>
        <taxon>Sternorrhyncha</taxon>
        <taxon>Aphidomorpha</taxon>
        <taxon>Aphidoidea</taxon>
        <taxon>Aphididae</taxon>
        <taxon>Aphidini</taxon>
        <taxon>Aphis</taxon>
        <taxon>Aphis</taxon>
    </lineage>
</organism>
<reference evidence="1" key="1">
    <citation type="submission" date="2022-02" db="EMBL/GenBank/DDBJ databases">
        <authorList>
            <person name="King R."/>
        </authorList>
    </citation>
    <scope>NUCLEOTIDE SEQUENCE</scope>
</reference>
<reference evidence="1" key="2">
    <citation type="submission" date="2022-10" db="EMBL/GenBank/DDBJ databases">
        <authorList>
            <consortium name="ENA_rothamsted_submissions"/>
            <consortium name="culmorum"/>
            <person name="King R."/>
        </authorList>
    </citation>
    <scope>NUCLEOTIDE SEQUENCE</scope>
</reference>
<evidence type="ECO:0000313" key="1">
    <source>
        <dbReference type="EMBL" id="CAH1738664.1"/>
    </source>
</evidence>
<dbReference type="EMBL" id="OU899037">
    <property type="protein sequence ID" value="CAH1738664.1"/>
    <property type="molecule type" value="Genomic_DNA"/>
</dbReference>
<proteinExistence type="predicted"/>
<evidence type="ECO:0000313" key="2">
    <source>
        <dbReference type="Proteomes" id="UP001154329"/>
    </source>
</evidence>
<sequence>MVYDYYPLKKEDADNKIKEQIEKNEFPVFPPGPPRTYIRNKTTFIYKSLLYNEKNGYYTFEYYPLKDEQQIDSNGVPLGQENVIQEEKKGISAISTNVKYETGRDPKDNDLKKVMDKGKQKKRFWRRFILCWKKN</sequence>
<dbReference type="AlphaFoldDB" id="A0A9P0JFI8"/>
<gene>
    <name evidence="1" type="ORF">APHIGO_LOCUS11956</name>
</gene>
<dbReference type="Proteomes" id="UP001154329">
    <property type="component" value="Chromosome 4"/>
</dbReference>